<dbReference type="Pfam" id="PF05089">
    <property type="entry name" value="NAGLU"/>
    <property type="match status" value="1"/>
</dbReference>
<proteinExistence type="predicted"/>
<dbReference type="RefSeq" id="WP_209860028.1">
    <property type="nucleotide sequence ID" value="NZ_JAGGLD010000001.1"/>
</dbReference>
<feature type="domain" description="Alpha-N-acetylglucosaminidase C-terminal" evidence="4">
    <location>
        <begin position="429"/>
        <end position="692"/>
    </location>
</feature>
<evidence type="ECO:0000259" key="3">
    <source>
        <dbReference type="Pfam" id="PF12971"/>
    </source>
</evidence>
<dbReference type="PANTHER" id="PTHR12872">
    <property type="entry name" value="ALPHA-N-ACETYLGLUCOSAMINIDASE"/>
    <property type="match status" value="1"/>
</dbReference>
<feature type="domain" description="Alpha-N-acetylglucosaminidase N-terminal" evidence="3">
    <location>
        <begin position="5"/>
        <end position="84"/>
    </location>
</feature>
<evidence type="ECO:0000259" key="2">
    <source>
        <dbReference type="Pfam" id="PF05089"/>
    </source>
</evidence>
<evidence type="ECO:0000313" key="6">
    <source>
        <dbReference type="Proteomes" id="UP001519288"/>
    </source>
</evidence>
<dbReference type="GO" id="GO:0004561">
    <property type="term" value="F:alpha-N-acetylglucosaminidase activity"/>
    <property type="evidence" value="ECO:0007669"/>
    <property type="project" value="UniProtKB-EC"/>
</dbReference>
<gene>
    <name evidence="5" type="ORF">J2Z69_001220</name>
</gene>
<dbReference type="EMBL" id="JAGGLD010000001">
    <property type="protein sequence ID" value="MBP2000201.1"/>
    <property type="molecule type" value="Genomic_DNA"/>
</dbReference>
<sequence length="695" mass="80608">MSIPAIEALIERVIGKASSKFKLEMIENHKGEDWFELKSIQDLVLIRGSSKSALVSGFHWYLKHQCHLHRSWCGNRLSLSLPLPILDEPIRKQTPFSLRYNLNYCTYSYSMPFWDWNRWEQELDFMSMNGINLMLTVTGQEEVWRRTLLRLNYSEQEIAEYLCGPAFFAWQWMQNLTSWGGPLPKWWYSEQAELARKIRNRMKELGIEAVVQGFSGMVPQNFTTKFANAAPVDQGIWCEFDRPFLLLPDDPMYKPVASIYYEELHALYGTDVHYYSIDPFHEGGHAEGVDIAQYAEQVEQSLLEHDSQAIWVLQAWEGNPKPELLAAISTQRTLILDLWCESKPAWKETDAFQGHPWIWNMIQNYGGKNGLYGNLNTIATAPREAIQHSSAGDLRGVGMAMEGIGTNPIMYDLLADMVWGEETPELNEWLKGYIVRRYGEVPASAHNAWSLLKDSVYSSEGVQQGAAESILCARPALEIEHVSTWGPKYIHYDVENVREACRQLYMAFDACGTSEGYLYDLVDVTRQTLADLSREKHKQMVEAYQVRDVPNFECKSRLFLQLLADQDQLLRTRKEFMLGPWLEEARARGRTEEEKRNFEYNARTLITLWGPASSSIKLHDYSHREWSGLLSSFYAPRWSIYIDALRQSLLMNQPLVEPNWYTWEEHWTREYNCPFPTEPEGSVRDIVENIIQTYL</sequence>
<dbReference type="EC" id="3.2.1.50" evidence="5"/>
<dbReference type="Pfam" id="PF12972">
    <property type="entry name" value="NAGLU_C"/>
    <property type="match status" value="1"/>
</dbReference>
<evidence type="ECO:0000313" key="5">
    <source>
        <dbReference type="EMBL" id="MBP2000201.1"/>
    </source>
</evidence>
<keyword evidence="1 5" id="KW-0378">Hydrolase</keyword>
<dbReference type="InterPro" id="IPR024240">
    <property type="entry name" value="NAGLU_N"/>
</dbReference>
<feature type="domain" description="Alpha-N-acetylglucosaminidase tim-barrel" evidence="2">
    <location>
        <begin position="99"/>
        <end position="420"/>
    </location>
</feature>
<keyword evidence="5" id="KW-0326">Glycosidase</keyword>
<dbReference type="InterPro" id="IPR029018">
    <property type="entry name" value="Hex-like_dom2"/>
</dbReference>
<organism evidence="5 6">
    <name type="scientific">Paenibacillus shirakamiensis</name>
    <dbReference type="NCBI Taxonomy" id="1265935"/>
    <lineage>
        <taxon>Bacteria</taxon>
        <taxon>Bacillati</taxon>
        <taxon>Bacillota</taxon>
        <taxon>Bacilli</taxon>
        <taxon>Bacillales</taxon>
        <taxon>Paenibacillaceae</taxon>
        <taxon>Paenibacillus</taxon>
    </lineage>
</organism>
<dbReference type="Proteomes" id="UP001519288">
    <property type="component" value="Unassembled WGS sequence"/>
</dbReference>
<comment type="caution">
    <text evidence="5">The sequence shown here is derived from an EMBL/GenBank/DDBJ whole genome shotgun (WGS) entry which is preliminary data.</text>
</comment>
<dbReference type="Gene3D" id="1.20.120.670">
    <property type="entry name" value="N-acetyl-b-d-glucoasminidase"/>
    <property type="match status" value="1"/>
</dbReference>
<name>A0ABS4JGY0_9BACL</name>
<accession>A0ABS4JGY0</accession>
<evidence type="ECO:0000259" key="4">
    <source>
        <dbReference type="Pfam" id="PF12972"/>
    </source>
</evidence>
<dbReference type="Gene3D" id="3.20.20.80">
    <property type="entry name" value="Glycosidases"/>
    <property type="match status" value="1"/>
</dbReference>
<dbReference type="InterPro" id="IPR007781">
    <property type="entry name" value="NAGLU"/>
</dbReference>
<dbReference type="PANTHER" id="PTHR12872:SF1">
    <property type="entry name" value="ALPHA-N-ACETYLGLUCOSAMINIDASE"/>
    <property type="match status" value="1"/>
</dbReference>
<protein>
    <submittedName>
        <fullName evidence="5">Alpha-N-acetylglucosaminidase</fullName>
        <ecNumber evidence="5">3.2.1.50</ecNumber>
    </submittedName>
</protein>
<dbReference type="InterPro" id="IPR024733">
    <property type="entry name" value="NAGLU_tim-barrel"/>
</dbReference>
<keyword evidence="6" id="KW-1185">Reference proteome</keyword>
<dbReference type="InterPro" id="IPR024732">
    <property type="entry name" value="NAGLU_C"/>
</dbReference>
<evidence type="ECO:0000256" key="1">
    <source>
        <dbReference type="ARBA" id="ARBA00022801"/>
    </source>
</evidence>
<reference evidence="5 6" key="1">
    <citation type="submission" date="2021-03" db="EMBL/GenBank/DDBJ databases">
        <title>Genomic Encyclopedia of Type Strains, Phase IV (KMG-IV): sequencing the most valuable type-strain genomes for metagenomic binning, comparative biology and taxonomic classification.</title>
        <authorList>
            <person name="Goeker M."/>
        </authorList>
    </citation>
    <scope>NUCLEOTIDE SEQUENCE [LARGE SCALE GENOMIC DNA]</scope>
    <source>
        <strain evidence="5 6">DSM 26806</strain>
    </source>
</reference>
<dbReference type="Pfam" id="PF12971">
    <property type="entry name" value="NAGLU_N"/>
    <property type="match status" value="1"/>
</dbReference>
<dbReference type="Gene3D" id="3.30.379.10">
    <property type="entry name" value="Chitobiase/beta-hexosaminidase domain 2-like"/>
    <property type="match status" value="1"/>
</dbReference>